<organism evidence="4 5">
    <name type="scientific">Colletotrichum sojae</name>
    <dbReference type="NCBI Taxonomy" id="2175907"/>
    <lineage>
        <taxon>Eukaryota</taxon>
        <taxon>Fungi</taxon>
        <taxon>Dikarya</taxon>
        <taxon>Ascomycota</taxon>
        <taxon>Pezizomycotina</taxon>
        <taxon>Sordariomycetes</taxon>
        <taxon>Hypocreomycetidae</taxon>
        <taxon>Glomerellales</taxon>
        <taxon>Glomerellaceae</taxon>
        <taxon>Colletotrichum</taxon>
        <taxon>Colletotrichum orchidearum species complex</taxon>
    </lineage>
</organism>
<comment type="similarity">
    <text evidence="1">Belongs to the short-chain dehydrogenases/reductases (SDR) family.</text>
</comment>
<evidence type="ECO:0000313" key="4">
    <source>
        <dbReference type="EMBL" id="KAF6803001.1"/>
    </source>
</evidence>
<evidence type="ECO:0000256" key="2">
    <source>
        <dbReference type="ARBA" id="ARBA00023002"/>
    </source>
</evidence>
<dbReference type="PRINTS" id="PR00081">
    <property type="entry name" value="GDHRDH"/>
</dbReference>
<dbReference type="SUPFAM" id="SSF51735">
    <property type="entry name" value="NAD(P)-binding Rossmann-fold domains"/>
    <property type="match status" value="1"/>
</dbReference>
<keyword evidence="5" id="KW-1185">Reference proteome</keyword>
<dbReference type="GO" id="GO:0016491">
    <property type="term" value="F:oxidoreductase activity"/>
    <property type="evidence" value="ECO:0007669"/>
    <property type="project" value="UniProtKB-KW"/>
</dbReference>
<feature type="domain" description="Ketoreductase" evidence="3">
    <location>
        <begin position="30"/>
        <end position="199"/>
    </location>
</feature>
<comment type="caution">
    <text evidence="4">The sequence shown here is derived from an EMBL/GenBank/DDBJ whole genome shotgun (WGS) entry which is preliminary data.</text>
</comment>
<evidence type="ECO:0000256" key="1">
    <source>
        <dbReference type="ARBA" id="ARBA00006484"/>
    </source>
</evidence>
<protein>
    <submittedName>
        <fullName evidence="4">Oxidoreductase C663.06c-like protein 1</fullName>
    </submittedName>
</protein>
<dbReference type="Proteomes" id="UP000652219">
    <property type="component" value="Unassembled WGS sequence"/>
</dbReference>
<gene>
    <name evidence="4" type="ORF">CSOJ01_11220</name>
</gene>
<dbReference type="SMART" id="SM00822">
    <property type="entry name" value="PKS_KR"/>
    <property type="match status" value="1"/>
</dbReference>
<dbReference type="Pfam" id="PF00106">
    <property type="entry name" value="adh_short"/>
    <property type="match status" value="1"/>
</dbReference>
<reference evidence="4 5" key="1">
    <citation type="journal article" date="2020" name="Phytopathology">
        <title>Genome Sequence Resources of Colletotrichum truncatum, C. plurivorum, C. musicola, and C. sojae: Four Species Pathogenic to Soybean (Glycine max).</title>
        <authorList>
            <person name="Rogerio F."/>
            <person name="Boufleur T.R."/>
            <person name="Ciampi-Guillardi M."/>
            <person name="Sukno S.A."/>
            <person name="Thon M.R."/>
            <person name="Massola Junior N.S."/>
            <person name="Baroncelli R."/>
        </authorList>
    </citation>
    <scope>NUCLEOTIDE SEQUENCE [LARGE SCALE GENOMIC DNA]</scope>
    <source>
        <strain evidence="4 5">LFN0009</strain>
    </source>
</reference>
<accession>A0A8H6IZ14</accession>
<proteinExistence type="inferred from homology"/>
<dbReference type="InterPro" id="IPR057326">
    <property type="entry name" value="KR_dom"/>
</dbReference>
<dbReference type="InterPro" id="IPR002347">
    <property type="entry name" value="SDR_fam"/>
</dbReference>
<dbReference type="AlphaFoldDB" id="A0A8H6IZ14"/>
<dbReference type="EMBL" id="WIGN01000252">
    <property type="protein sequence ID" value="KAF6803001.1"/>
    <property type="molecule type" value="Genomic_DNA"/>
</dbReference>
<dbReference type="Gene3D" id="3.40.50.720">
    <property type="entry name" value="NAD(P)-binding Rossmann-like Domain"/>
    <property type="match status" value="1"/>
</dbReference>
<evidence type="ECO:0000259" key="3">
    <source>
        <dbReference type="SMART" id="SM00822"/>
    </source>
</evidence>
<sequence>MSFPSPTKTYHQNTYEAISPSRPELSTKGKHAFISGGGTGIGASIAQSLAKSGVSNLAIMGRRTAPLEATKTDIEAAHPGTKVHLYAGDITDAEATTKTLASFAEAVGGKIDILVANAGYLSDLASIVDTDADEWWQGFEVSVRGNFNLLRAFQPLAAEGACVIHVSTAAIHLPYMPGFSSYRASKIAATKMFEYFRSENPGIFVLQVHPGLIRTPMADKFAPAADEMGLVFDDVALPGDFVVWALSEEAKFLDGRFVHANWDVEELKAMKSELEKDEGRFTMGLLGWY</sequence>
<name>A0A8H6IZ14_9PEZI</name>
<dbReference type="PANTHER" id="PTHR44196:SF1">
    <property type="entry name" value="DEHYDROGENASE_REDUCTASE SDR FAMILY MEMBER 7B"/>
    <property type="match status" value="1"/>
</dbReference>
<dbReference type="InterPro" id="IPR036291">
    <property type="entry name" value="NAD(P)-bd_dom_sf"/>
</dbReference>
<dbReference type="PANTHER" id="PTHR44196">
    <property type="entry name" value="DEHYDROGENASE/REDUCTASE SDR FAMILY MEMBER 7B"/>
    <property type="match status" value="1"/>
</dbReference>
<keyword evidence="2" id="KW-0560">Oxidoreductase</keyword>
<evidence type="ECO:0000313" key="5">
    <source>
        <dbReference type="Proteomes" id="UP000652219"/>
    </source>
</evidence>
<dbReference type="CDD" id="cd05233">
    <property type="entry name" value="SDR_c"/>
    <property type="match status" value="1"/>
</dbReference>
<dbReference type="GO" id="GO:0016020">
    <property type="term" value="C:membrane"/>
    <property type="evidence" value="ECO:0007669"/>
    <property type="project" value="TreeGrafter"/>
</dbReference>